<organism evidence="1 2">
    <name type="scientific">Suttonella ornithocola</name>
    <dbReference type="NCBI Taxonomy" id="279832"/>
    <lineage>
        <taxon>Bacteria</taxon>
        <taxon>Pseudomonadati</taxon>
        <taxon>Pseudomonadota</taxon>
        <taxon>Gammaproteobacteria</taxon>
        <taxon>Cardiobacteriales</taxon>
        <taxon>Cardiobacteriaceae</taxon>
        <taxon>Suttonella</taxon>
    </lineage>
</organism>
<proteinExistence type="predicted"/>
<protein>
    <submittedName>
        <fullName evidence="1">Uncharacterized protein</fullName>
    </submittedName>
</protein>
<sequence>MEVKQSEAKRIHLYQELRKIAEKWRNEPHDTDHHIFD</sequence>
<reference evidence="1 2" key="1">
    <citation type="submission" date="2018-06" db="EMBL/GenBank/DDBJ databases">
        <authorList>
            <consortium name="Pathogen Informatics"/>
            <person name="Doyle S."/>
        </authorList>
    </citation>
    <scope>NUCLEOTIDE SEQUENCE [LARGE SCALE GENOMIC DNA]</scope>
    <source>
        <strain evidence="1 2">NCTC13337</strain>
    </source>
</reference>
<dbReference type="AlphaFoldDB" id="A0A380MXH8"/>
<evidence type="ECO:0000313" key="2">
    <source>
        <dbReference type="Proteomes" id="UP000254601"/>
    </source>
</evidence>
<name>A0A380MXH8_9GAMM</name>
<dbReference type="EMBL" id="UHIC01000001">
    <property type="protein sequence ID" value="SUO96137.1"/>
    <property type="molecule type" value="Genomic_DNA"/>
</dbReference>
<keyword evidence="2" id="KW-1185">Reference proteome</keyword>
<dbReference type="Proteomes" id="UP000254601">
    <property type="component" value="Unassembled WGS sequence"/>
</dbReference>
<gene>
    <name evidence="1" type="ORF">NCTC13337_01727</name>
</gene>
<accession>A0A380MXH8</accession>
<evidence type="ECO:0000313" key="1">
    <source>
        <dbReference type="EMBL" id="SUO96137.1"/>
    </source>
</evidence>